<organism evidence="2 3">
    <name type="scientific">Liparis tanakae</name>
    <name type="common">Tanaka's snailfish</name>
    <dbReference type="NCBI Taxonomy" id="230148"/>
    <lineage>
        <taxon>Eukaryota</taxon>
        <taxon>Metazoa</taxon>
        <taxon>Chordata</taxon>
        <taxon>Craniata</taxon>
        <taxon>Vertebrata</taxon>
        <taxon>Euteleostomi</taxon>
        <taxon>Actinopterygii</taxon>
        <taxon>Neopterygii</taxon>
        <taxon>Teleostei</taxon>
        <taxon>Neoteleostei</taxon>
        <taxon>Acanthomorphata</taxon>
        <taxon>Eupercaria</taxon>
        <taxon>Perciformes</taxon>
        <taxon>Cottioidei</taxon>
        <taxon>Cottales</taxon>
        <taxon>Liparidae</taxon>
        <taxon>Liparis</taxon>
    </lineage>
</organism>
<gene>
    <name evidence="2" type="ORF">EYF80_021032</name>
</gene>
<sequence>MQNSNPPAEAFHLYCQRCHLQNRAQINKLKMLSQESEPVKDRSPGDSSRQSACTNPGEEKDWINNNLLQHVISMGKKGWRARG</sequence>
<dbReference type="AlphaFoldDB" id="A0A4Z2HST7"/>
<evidence type="ECO:0000313" key="2">
    <source>
        <dbReference type="EMBL" id="TNN68720.1"/>
    </source>
</evidence>
<proteinExistence type="predicted"/>
<comment type="caution">
    <text evidence="2">The sequence shown here is derived from an EMBL/GenBank/DDBJ whole genome shotgun (WGS) entry which is preliminary data.</text>
</comment>
<feature type="compositionally biased region" description="Polar residues" evidence="1">
    <location>
        <begin position="45"/>
        <end position="54"/>
    </location>
</feature>
<evidence type="ECO:0000256" key="1">
    <source>
        <dbReference type="SAM" id="MobiDB-lite"/>
    </source>
</evidence>
<dbReference type="Proteomes" id="UP000314294">
    <property type="component" value="Unassembled WGS sequence"/>
</dbReference>
<feature type="region of interest" description="Disordered" evidence="1">
    <location>
        <begin position="33"/>
        <end position="60"/>
    </location>
</feature>
<reference evidence="2 3" key="1">
    <citation type="submission" date="2019-03" db="EMBL/GenBank/DDBJ databases">
        <title>First draft genome of Liparis tanakae, snailfish: a comprehensive survey of snailfish specific genes.</title>
        <authorList>
            <person name="Kim W."/>
            <person name="Song I."/>
            <person name="Jeong J.-H."/>
            <person name="Kim D."/>
            <person name="Kim S."/>
            <person name="Ryu S."/>
            <person name="Song J.Y."/>
            <person name="Lee S.K."/>
        </authorList>
    </citation>
    <scope>NUCLEOTIDE SEQUENCE [LARGE SCALE GENOMIC DNA]</scope>
    <source>
        <tissue evidence="2">Muscle</tissue>
    </source>
</reference>
<dbReference type="EMBL" id="SRLO01000185">
    <property type="protein sequence ID" value="TNN68720.1"/>
    <property type="molecule type" value="Genomic_DNA"/>
</dbReference>
<protein>
    <submittedName>
        <fullName evidence="2">Uncharacterized protein</fullName>
    </submittedName>
</protein>
<name>A0A4Z2HST7_9TELE</name>
<keyword evidence="3" id="KW-1185">Reference proteome</keyword>
<accession>A0A4Z2HST7</accession>
<evidence type="ECO:0000313" key="3">
    <source>
        <dbReference type="Proteomes" id="UP000314294"/>
    </source>
</evidence>